<dbReference type="InterPro" id="IPR018309">
    <property type="entry name" value="Tscrpt_reg_PadR_C"/>
</dbReference>
<proteinExistence type="predicted"/>
<dbReference type="SUPFAM" id="SSF46785">
    <property type="entry name" value="Winged helix' DNA-binding domain"/>
    <property type="match status" value="1"/>
</dbReference>
<evidence type="ECO:0000313" key="4">
    <source>
        <dbReference type="Proteomes" id="UP001154420"/>
    </source>
</evidence>
<dbReference type="AlphaFoldDB" id="A0A9X5BF46"/>
<dbReference type="InterPro" id="IPR036388">
    <property type="entry name" value="WH-like_DNA-bd_sf"/>
</dbReference>
<feature type="domain" description="Transcription regulator PadR N-terminal" evidence="1">
    <location>
        <begin position="6"/>
        <end position="78"/>
    </location>
</feature>
<evidence type="ECO:0000259" key="1">
    <source>
        <dbReference type="Pfam" id="PF03551"/>
    </source>
</evidence>
<dbReference type="EMBL" id="QZDT01000013">
    <property type="protein sequence ID" value="NBJ92881.1"/>
    <property type="molecule type" value="Genomic_DNA"/>
</dbReference>
<keyword evidence="4" id="KW-1185">Reference proteome</keyword>
<dbReference type="OrthoDB" id="8595425at2"/>
<name>A0A9X5BF46_9FIRM</name>
<protein>
    <submittedName>
        <fullName evidence="3">PadR family transcriptional regulator</fullName>
    </submittedName>
</protein>
<gene>
    <name evidence="3" type="ORF">D5281_09775</name>
</gene>
<dbReference type="PANTHER" id="PTHR43252:SF6">
    <property type="entry name" value="NEGATIVE TRANSCRIPTION REGULATOR PADR"/>
    <property type="match status" value="1"/>
</dbReference>
<dbReference type="Gene3D" id="6.10.140.190">
    <property type="match status" value="1"/>
</dbReference>
<evidence type="ECO:0000259" key="2">
    <source>
        <dbReference type="Pfam" id="PF10400"/>
    </source>
</evidence>
<organism evidence="3 4">
    <name type="scientific">Parablautia muri</name>
    <dbReference type="NCBI Taxonomy" id="2320879"/>
    <lineage>
        <taxon>Bacteria</taxon>
        <taxon>Bacillati</taxon>
        <taxon>Bacillota</taxon>
        <taxon>Clostridia</taxon>
        <taxon>Lachnospirales</taxon>
        <taxon>Lachnospiraceae</taxon>
        <taxon>Parablautia</taxon>
    </lineage>
</organism>
<dbReference type="Proteomes" id="UP001154420">
    <property type="component" value="Unassembled WGS sequence"/>
</dbReference>
<dbReference type="Pfam" id="PF03551">
    <property type="entry name" value="PadR"/>
    <property type="match status" value="1"/>
</dbReference>
<dbReference type="Gene3D" id="1.10.10.10">
    <property type="entry name" value="Winged helix-like DNA-binding domain superfamily/Winged helix DNA-binding domain"/>
    <property type="match status" value="1"/>
</dbReference>
<dbReference type="InterPro" id="IPR005149">
    <property type="entry name" value="Tscrpt_reg_PadR_N"/>
</dbReference>
<reference evidence="3" key="1">
    <citation type="submission" date="2018-09" db="EMBL/GenBank/DDBJ databases">
        <title>Murine metabolic-syndrome-specific gut microbial biobank.</title>
        <authorList>
            <person name="Liu C."/>
        </authorList>
    </citation>
    <scope>NUCLEOTIDE SEQUENCE</scope>
    <source>
        <strain evidence="3">D42-62</strain>
    </source>
</reference>
<dbReference type="Pfam" id="PF10400">
    <property type="entry name" value="Vir_act_alpha_C"/>
    <property type="match status" value="1"/>
</dbReference>
<dbReference type="InterPro" id="IPR036390">
    <property type="entry name" value="WH_DNA-bd_sf"/>
</dbReference>
<evidence type="ECO:0000313" key="3">
    <source>
        <dbReference type="EMBL" id="NBJ92881.1"/>
    </source>
</evidence>
<dbReference type="RefSeq" id="WP_160559964.1">
    <property type="nucleotide sequence ID" value="NZ_QZDT01000013.1"/>
</dbReference>
<accession>A0A9X5BF46</accession>
<sequence>MLKHGILGLLNYSDMTGYEIREVFRDSLHYFWSAHTSQIYRELQGLEKKDWVSKVYIPQQGKPDKNIYSITKEGRAELIRWLAEDNVELSPRSPVLMKTFFMGERSREENICFFKDLKACYEMYLKGLEVIPEYIKFYGDAIGAGDKALYWEMTVDYGIRNLQMNIEWAQRCIERLEEAVISSPVVCSGDADRMKLECFQGADFPGV</sequence>
<dbReference type="PANTHER" id="PTHR43252">
    <property type="entry name" value="TRANSCRIPTIONAL REGULATOR YQJI"/>
    <property type="match status" value="1"/>
</dbReference>
<feature type="domain" description="Transcription regulator PadR C-terminal" evidence="2">
    <location>
        <begin position="92"/>
        <end position="177"/>
    </location>
</feature>
<comment type="caution">
    <text evidence="3">The sequence shown here is derived from an EMBL/GenBank/DDBJ whole genome shotgun (WGS) entry which is preliminary data.</text>
</comment>